<dbReference type="Pfam" id="PF09709">
    <property type="entry name" value="Cas_Csd1"/>
    <property type="match status" value="1"/>
</dbReference>
<accession>A0A328Z7P0</accession>
<keyword evidence="2" id="KW-1185">Reference proteome</keyword>
<name>A0A328Z7P0_9BURK</name>
<dbReference type="AlphaFoldDB" id="A0A328Z7P0"/>
<dbReference type="Proteomes" id="UP000248856">
    <property type="component" value="Unassembled WGS sequence"/>
</dbReference>
<evidence type="ECO:0000313" key="1">
    <source>
        <dbReference type="EMBL" id="RAR82230.1"/>
    </source>
</evidence>
<organism evidence="1 2">
    <name type="scientific">Paracidovorax anthurii</name>
    <dbReference type="NCBI Taxonomy" id="78229"/>
    <lineage>
        <taxon>Bacteria</taxon>
        <taxon>Pseudomonadati</taxon>
        <taxon>Pseudomonadota</taxon>
        <taxon>Betaproteobacteria</taxon>
        <taxon>Burkholderiales</taxon>
        <taxon>Comamonadaceae</taxon>
        <taxon>Paracidovorax</taxon>
    </lineage>
</organism>
<sequence>MSWLQSLYETYETCFGHESDGSSLLMPIAHTTQQAHVEIVLDSHGSFLRASVLDKERSTTLIPCTESSGGRAGSKPTSHPLCDKLQYVAADYVAHGGEVTSGFSKDPSEPHRIYLDLLSGWASSSQGHPKLSAILQYIKQGRVIEDLVAFRILPVDADGKLLKQWTGSEDQSPAIYKVLAAGQSPEDAFIRWSVEGEEEAAGTWQDPSLLNSWIAYYAQIQTLRGYCMVHGQETTLALQHPSKLRNAGDKAKLISANDDTGFTYRGRFIEADQAVGVGYEATQKAHNALRWLIERQGSRSGIQVIVSWTVAGKSVPDPMKDSHDEFGPEEPGIDTSAGQIFALQLKRAINGYRQTLDPTDDVHVMALDSATPGRMSITFYRQLRNSEFLDRIENWHLRFAWPQNYGKDRQFIGAPSPRDIAKAAFGSNAQKLEAPTRERLLPCIVDQLPVPFDLVDSTCRRVATRINIDKSDKWEWEKNLGIACALFKGIHPERNYQMALEIARTSRDYLYGRLLALAENIEGYALRLAEEGRETNAARLMQRFADRPFSTWRNIELSLTPYKIRLRNRAPAFLDRREQQLDEVQMSFAHEDFTNDGPLSGEFLLGYHCQRSVLRQKKTDTETIAEEQAN</sequence>
<dbReference type="OrthoDB" id="5389988at2"/>
<dbReference type="NCBIfam" id="TIGR01863">
    <property type="entry name" value="cas_Csd1"/>
    <property type="match status" value="1"/>
</dbReference>
<dbReference type="CDD" id="cd09757">
    <property type="entry name" value="Cas8c_I-C"/>
    <property type="match status" value="1"/>
</dbReference>
<dbReference type="InterPro" id="IPR010144">
    <property type="entry name" value="CRISPR-assoc_prot_Csd1-typ"/>
</dbReference>
<dbReference type="EMBL" id="QLTA01000018">
    <property type="protein sequence ID" value="RAR82230.1"/>
    <property type="molecule type" value="Genomic_DNA"/>
</dbReference>
<comment type="caution">
    <text evidence="1">The sequence shown here is derived from an EMBL/GenBank/DDBJ whole genome shotgun (WGS) entry which is preliminary data.</text>
</comment>
<protein>
    <submittedName>
        <fullName evidence="1">CRISPR-associated Csd1 family protein</fullName>
    </submittedName>
</protein>
<proteinExistence type="predicted"/>
<dbReference type="RefSeq" id="WP_111877308.1">
    <property type="nucleotide sequence ID" value="NZ_CBCSGC010000030.1"/>
</dbReference>
<reference evidence="1 2" key="1">
    <citation type="submission" date="2018-06" db="EMBL/GenBank/DDBJ databases">
        <title>Genomic Encyclopedia of Archaeal and Bacterial Type Strains, Phase II (KMG-II): from individual species to whole genera.</title>
        <authorList>
            <person name="Goeker M."/>
        </authorList>
    </citation>
    <scope>NUCLEOTIDE SEQUENCE [LARGE SCALE GENOMIC DNA]</scope>
    <source>
        <strain evidence="1 2">CFPB 3232</strain>
    </source>
</reference>
<gene>
    <name evidence="1" type="ORF">AX018_101811</name>
</gene>
<evidence type="ECO:0000313" key="2">
    <source>
        <dbReference type="Proteomes" id="UP000248856"/>
    </source>
</evidence>